<proteinExistence type="predicted"/>
<reference evidence="3" key="1">
    <citation type="submission" date="2020-09" db="EMBL/GenBank/DDBJ databases">
        <title>Secondary metabolite and genome analysis of marine Streptomyces chumphonensis KK1-2T.</title>
        <authorList>
            <person name="Phongsopitanun W."/>
            <person name="Kanchanasin P."/>
            <person name="Pittayakhajonwut P."/>
            <person name="Suwanborirux K."/>
            <person name="Tanasupawat S."/>
        </authorList>
    </citation>
    <scope>NUCLEOTIDE SEQUENCE</scope>
    <source>
        <strain evidence="3">KK1-2</strain>
    </source>
</reference>
<accession>A0A927EZK3</accession>
<keyword evidence="4" id="KW-1185">Reference proteome</keyword>
<dbReference type="RefSeq" id="WP_191208942.1">
    <property type="nucleotide sequence ID" value="NZ_BAABKL010000018.1"/>
</dbReference>
<organism evidence="3 4">
    <name type="scientific">Streptomyces chumphonensis</name>
    <dbReference type="NCBI Taxonomy" id="1214925"/>
    <lineage>
        <taxon>Bacteria</taxon>
        <taxon>Bacillati</taxon>
        <taxon>Actinomycetota</taxon>
        <taxon>Actinomycetes</taxon>
        <taxon>Kitasatosporales</taxon>
        <taxon>Streptomycetaceae</taxon>
        <taxon>Streptomyces</taxon>
    </lineage>
</organism>
<dbReference type="EMBL" id="JACXYU010000003">
    <property type="protein sequence ID" value="MBD3931642.1"/>
    <property type="molecule type" value="Genomic_DNA"/>
</dbReference>
<dbReference type="AlphaFoldDB" id="A0A927EZK3"/>
<evidence type="ECO:0000256" key="1">
    <source>
        <dbReference type="SAM" id="MobiDB-lite"/>
    </source>
</evidence>
<keyword evidence="2" id="KW-0472">Membrane</keyword>
<evidence type="ECO:0000313" key="3">
    <source>
        <dbReference type="EMBL" id="MBD3931642.1"/>
    </source>
</evidence>
<protein>
    <submittedName>
        <fullName evidence="3">Uncharacterized protein</fullName>
    </submittedName>
</protein>
<feature type="region of interest" description="Disordered" evidence="1">
    <location>
        <begin position="1"/>
        <end position="30"/>
    </location>
</feature>
<evidence type="ECO:0000256" key="2">
    <source>
        <dbReference type="SAM" id="Phobius"/>
    </source>
</evidence>
<evidence type="ECO:0000313" key="4">
    <source>
        <dbReference type="Proteomes" id="UP000632289"/>
    </source>
</evidence>
<feature type="transmembrane region" description="Helical" evidence="2">
    <location>
        <begin position="40"/>
        <end position="61"/>
    </location>
</feature>
<comment type="caution">
    <text evidence="3">The sequence shown here is derived from an EMBL/GenBank/DDBJ whole genome shotgun (WGS) entry which is preliminary data.</text>
</comment>
<keyword evidence="2" id="KW-1133">Transmembrane helix</keyword>
<gene>
    <name evidence="3" type="ORF">IF129_08720</name>
</gene>
<dbReference type="Proteomes" id="UP000632289">
    <property type="component" value="Unassembled WGS sequence"/>
</dbReference>
<sequence length="62" mass="6596">MPYFPPHSAPPAPPDSSEPAAPPPEHEPRGCLFALSQPPLMLFLAVIGALLLITAVHDLFVL</sequence>
<name>A0A927EZK3_9ACTN</name>
<feature type="compositionally biased region" description="Pro residues" evidence="1">
    <location>
        <begin position="1"/>
        <end position="23"/>
    </location>
</feature>
<keyword evidence="2" id="KW-0812">Transmembrane</keyword>